<sequence>MKQQRRRMILAIIFFFSVFYGVMAIIETMTGSFATPEEALAAAEVSASADYTLEYNKDRTVAAIFTKDSVNIIRKGRFGWKHSFGDNRPQDYVTVIENDGNSKLLYAKVNEGTDKVSLNDEEAKVFKTKDGAGYWILFDLPETFEEMESLPVSYFDEEGKIVDQYEVDFLE</sequence>
<comment type="caution">
    <text evidence="1">The sequence shown here is derived from an EMBL/GenBank/DDBJ whole genome shotgun (WGS) entry which is preliminary data.</text>
</comment>
<organism evidence="1 2">
    <name type="scientific">Jeotgalibacillus campisalis</name>
    <dbReference type="NCBI Taxonomy" id="220754"/>
    <lineage>
        <taxon>Bacteria</taxon>
        <taxon>Bacillati</taxon>
        <taxon>Bacillota</taxon>
        <taxon>Bacilli</taxon>
        <taxon>Bacillales</taxon>
        <taxon>Caryophanaceae</taxon>
        <taxon>Jeotgalibacillus</taxon>
    </lineage>
</organism>
<protein>
    <submittedName>
        <fullName evidence="1">Uncharacterized protein</fullName>
    </submittedName>
</protein>
<accession>A0A0C2W802</accession>
<dbReference type="EMBL" id="JXRR01000001">
    <property type="protein sequence ID" value="KIL52711.1"/>
    <property type="molecule type" value="Genomic_DNA"/>
</dbReference>
<keyword evidence="2" id="KW-1185">Reference proteome</keyword>
<dbReference type="AlphaFoldDB" id="A0A0C2W802"/>
<dbReference type="RefSeq" id="WP_041053397.1">
    <property type="nucleotide sequence ID" value="NZ_JXRR01000001.1"/>
</dbReference>
<reference evidence="1 2" key="1">
    <citation type="submission" date="2015-01" db="EMBL/GenBank/DDBJ databases">
        <title>Jeotgalibacillus campisalis genome sequencing.</title>
        <authorList>
            <person name="Goh K.M."/>
            <person name="Chan K.-G."/>
            <person name="Yaakop A.S."/>
            <person name="Ee R."/>
            <person name="Gan H.M."/>
            <person name="Chan C.S."/>
        </authorList>
    </citation>
    <scope>NUCLEOTIDE SEQUENCE [LARGE SCALE GENOMIC DNA]</scope>
    <source>
        <strain evidence="1 2">SF-57</strain>
    </source>
</reference>
<dbReference type="PATRIC" id="fig|220754.4.peg.39"/>
<evidence type="ECO:0000313" key="2">
    <source>
        <dbReference type="Proteomes" id="UP000031972"/>
    </source>
</evidence>
<proteinExistence type="predicted"/>
<evidence type="ECO:0000313" key="1">
    <source>
        <dbReference type="EMBL" id="KIL52711.1"/>
    </source>
</evidence>
<dbReference type="Proteomes" id="UP000031972">
    <property type="component" value="Unassembled WGS sequence"/>
</dbReference>
<dbReference type="OrthoDB" id="9862536at2"/>
<gene>
    <name evidence="1" type="ORF">KR50_00400</name>
</gene>
<name>A0A0C2W802_9BACL</name>